<dbReference type="SUPFAM" id="SSF52743">
    <property type="entry name" value="Subtilisin-like"/>
    <property type="match status" value="1"/>
</dbReference>
<evidence type="ECO:0000313" key="9">
    <source>
        <dbReference type="EMBL" id="GLH99434.1"/>
    </source>
</evidence>
<keyword evidence="10" id="KW-1185">Reference proteome</keyword>
<evidence type="ECO:0000313" key="10">
    <source>
        <dbReference type="Proteomes" id="UP001144280"/>
    </source>
</evidence>
<dbReference type="Pfam" id="PF00082">
    <property type="entry name" value="Peptidase_S8"/>
    <property type="match status" value="1"/>
</dbReference>
<evidence type="ECO:0000256" key="7">
    <source>
        <dbReference type="SAM" id="SignalP"/>
    </source>
</evidence>
<dbReference type="Proteomes" id="UP001144280">
    <property type="component" value="Unassembled WGS sequence"/>
</dbReference>
<keyword evidence="7" id="KW-0732">Signal</keyword>
<proteinExistence type="inferred from homology"/>
<dbReference type="InterPro" id="IPR051048">
    <property type="entry name" value="Peptidase_S8/S53_subtilisin"/>
</dbReference>
<accession>A0ABQ5R0G3</accession>
<keyword evidence="4 5" id="KW-0720">Serine protease</keyword>
<evidence type="ECO:0000256" key="2">
    <source>
        <dbReference type="ARBA" id="ARBA00022670"/>
    </source>
</evidence>
<dbReference type="PROSITE" id="PS00138">
    <property type="entry name" value="SUBTILASE_SER"/>
    <property type="match status" value="1"/>
</dbReference>
<reference evidence="9" key="1">
    <citation type="submission" date="2022-12" db="EMBL/GenBank/DDBJ databases">
        <title>New Phytohabitans aurantiacus sp. RD004123 nov., an actinomycete isolated from soil.</title>
        <authorList>
            <person name="Triningsih D.W."/>
            <person name="Harunari E."/>
            <person name="Igarashi Y."/>
        </authorList>
    </citation>
    <scope>NUCLEOTIDE SEQUENCE</scope>
    <source>
        <strain evidence="9">RD004123</strain>
    </source>
</reference>
<dbReference type="PROSITE" id="PS00137">
    <property type="entry name" value="SUBTILASE_HIS"/>
    <property type="match status" value="1"/>
</dbReference>
<dbReference type="PROSITE" id="PS00136">
    <property type="entry name" value="SUBTILASE_ASP"/>
    <property type="match status" value="1"/>
</dbReference>
<dbReference type="InterPro" id="IPR023827">
    <property type="entry name" value="Peptidase_S8_Asp-AS"/>
</dbReference>
<dbReference type="InterPro" id="IPR022398">
    <property type="entry name" value="Peptidase_S8_His-AS"/>
</dbReference>
<dbReference type="PANTHER" id="PTHR43399:SF4">
    <property type="entry name" value="CELL WALL-ASSOCIATED PROTEASE"/>
    <property type="match status" value="1"/>
</dbReference>
<dbReference type="RefSeq" id="WP_281899082.1">
    <property type="nucleotide sequence ID" value="NZ_BSDI01000023.1"/>
</dbReference>
<feature type="chain" id="PRO_5047126462" evidence="7">
    <location>
        <begin position="31"/>
        <end position="1304"/>
    </location>
</feature>
<dbReference type="InterPro" id="IPR015500">
    <property type="entry name" value="Peptidase_S8_subtilisin-rel"/>
</dbReference>
<feature type="signal peptide" evidence="7">
    <location>
        <begin position="1"/>
        <end position="30"/>
    </location>
</feature>
<dbReference type="Gene3D" id="2.60.40.10">
    <property type="entry name" value="Immunoglobulins"/>
    <property type="match status" value="1"/>
</dbReference>
<keyword evidence="3 5" id="KW-0378">Hydrolase</keyword>
<dbReference type="EMBL" id="BSDI01000023">
    <property type="protein sequence ID" value="GLH99434.1"/>
    <property type="molecule type" value="Genomic_DNA"/>
</dbReference>
<evidence type="ECO:0000259" key="8">
    <source>
        <dbReference type="Pfam" id="PF00082"/>
    </source>
</evidence>
<sequence length="1304" mass="138058">MTPSAWRRWFVAFALLLPLVVVVPGAPASAAAPKPSGGPALASGTAAAVTLITGDTVRYAVDRSGRRSATVIPGAGRDAVTFRGYTEGEGYYLLPSDAEQPVREGLLDRRLFDIDYLAGNGYGNDKTSELPVIVQYKQGVARSAKALPSTRSSTALPSVDGAAVRVDKPSSTKFWDAVRNGGAGLRKVWLDGKVTASDDVSAAQIGAPAAWAAGLSGKGVTVGIIDTGIDATHQDLRDRVTASRNFVEAGQPGGDAPDDVTDRHGHGTHVASIVAGSGAASNGKYKGVAPDAKLTIAKALDDKGEGTDSAIIAAMQWQAPQVRVISMSLGGAPSDGTDPVSQAVNDLTAQYGTLFVIAAGNKGPNTRTVALPAAATAALTVGAVDSADKLADFSSRGPRLGDFAVKPEITAPGVRTIAARAAGTAMGTPLDANYTAASGTSMATPHVAAAAAILAQQHPEWTADQLKTALIGSAKNTGGSVYTEGAGRVDIARSIRQRVFVDTPSVSKAFTYPPTGETLTKTITYRNTGPADVDLSLSATLTGPDGRPAPAGVVAVDQSGVRVPAGGTASVQLTLDPRTAGQGLHSGRLVAASAVGDQLIVPIGFQLQVKQATLTIRVVGGANRHIFPGSLSEITTLRVSDTVPELAMEPMTTSTFNWRSIDGEPNTYESKLRLAEGGAYMVEGQFGWRDLATGRNNFQFLHRPEVLLTGDRTITLDLDKAVPIGFQTPKPSTAVNMNLDWQRVVASGKHYYGFFVGSFWTVGVGKVWVLPSEEVTVGRFAVGANQILTAPQATLTVNGRRTVALRPVYTAESSGYIPKFATDRRLRIVTEADLRAGRNVAGALVFARGTADIKSTVDLAVKAKAAGVLTDSQIAGLAYLTDQIRVPIPLLYLDFQESARVATAITGFARPTADIEAQIISPYEYKLVNYQYGRIPDSMTVKPRERDLTRLDTTYHAQTPAPNGTWGPHNDGNEVSFTYLPGQADSIHVGHPFHGHGRRTEYYSITGPDVLWWRQYQFNAASSGRIEHAYRGFTKPTTGREEWNEPMLPVNGQVGPQAPADAAVFWPCDGCRQGDNLRVRSLAPLGVGQYAGRSDPSHTVQEDAPTEEVHLYSGGTELPPQHDAAGLTYYQLPAGAATYRLTSDYTTGLPQQSFARTVSTAWTFRSAKPATDTVAQPYWCIDELLYGDTTPCAWQPLIHLNYQLGLAPDDSAPAARPLTFTVTAQGGAPGSAAKLAGLRLWTSVDGKNWVPARAVRADKDGYQVTVWNPRLADAPSGKVSLKVEAWDRSGNTVQQTLDQAYALR</sequence>
<dbReference type="Gene3D" id="3.40.50.200">
    <property type="entry name" value="Peptidase S8/S53 domain"/>
    <property type="match status" value="1"/>
</dbReference>
<name>A0ABQ5R0G3_9ACTN</name>
<gene>
    <name evidence="9" type="ORF">Pa4123_47100</name>
</gene>
<feature type="active site" description="Charge relay system" evidence="5">
    <location>
        <position position="441"/>
    </location>
</feature>
<feature type="active site" description="Charge relay system" evidence="5">
    <location>
        <position position="226"/>
    </location>
</feature>
<evidence type="ECO:0000256" key="3">
    <source>
        <dbReference type="ARBA" id="ARBA00022801"/>
    </source>
</evidence>
<dbReference type="PRINTS" id="PR00723">
    <property type="entry name" value="SUBTILISIN"/>
</dbReference>
<evidence type="ECO:0000256" key="4">
    <source>
        <dbReference type="ARBA" id="ARBA00022825"/>
    </source>
</evidence>
<dbReference type="InterPro" id="IPR000209">
    <property type="entry name" value="Peptidase_S8/S53_dom"/>
</dbReference>
<evidence type="ECO:0000256" key="6">
    <source>
        <dbReference type="RuleBase" id="RU003355"/>
    </source>
</evidence>
<evidence type="ECO:0000256" key="5">
    <source>
        <dbReference type="PROSITE-ProRule" id="PRU01240"/>
    </source>
</evidence>
<feature type="active site" description="Charge relay system" evidence="5">
    <location>
        <position position="266"/>
    </location>
</feature>
<dbReference type="InterPro" id="IPR013783">
    <property type="entry name" value="Ig-like_fold"/>
</dbReference>
<comment type="caution">
    <text evidence="9">The sequence shown here is derived from an EMBL/GenBank/DDBJ whole genome shotgun (WGS) entry which is preliminary data.</text>
</comment>
<comment type="similarity">
    <text evidence="1 5 6">Belongs to the peptidase S8 family.</text>
</comment>
<evidence type="ECO:0000256" key="1">
    <source>
        <dbReference type="ARBA" id="ARBA00011073"/>
    </source>
</evidence>
<dbReference type="InterPro" id="IPR036852">
    <property type="entry name" value="Peptidase_S8/S53_dom_sf"/>
</dbReference>
<protein>
    <submittedName>
        <fullName evidence="9">Peptidase</fullName>
    </submittedName>
</protein>
<dbReference type="InterPro" id="IPR023828">
    <property type="entry name" value="Peptidase_S8_Ser-AS"/>
</dbReference>
<dbReference type="PANTHER" id="PTHR43399">
    <property type="entry name" value="SUBTILISIN-RELATED"/>
    <property type="match status" value="1"/>
</dbReference>
<organism evidence="9 10">
    <name type="scientific">Phytohabitans aurantiacus</name>
    <dbReference type="NCBI Taxonomy" id="3016789"/>
    <lineage>
        <taxon>Bacteria</taxon>
        <taxon>Bacillati</taxon>
        <taxon>Actinomycetota</taxon>
        <taxon>Actinomycetes</taxon>
        <taxon>Micromonosporales</taxon>
        <taxon>Micromonosporaceae</taxon>
    </lineage>
</organism>
<keyword evidence="2 5" id="KW-0645">Protease</keyword>
<feature type="domain" description="Peptidase S8/S53" evidence="8">
    <location>
        <begin position="217"/>
        <end position="486"/>
    </location>
</feature>
<dbReference type="PROSITE" id="PS51892">
    <property type="entry name" value="SUBTILASE"/>
    <property type="match status" value="1"/>
</dbReference>